<proteinExistence type="predicted"/>
<organism evidence="1">
    <name type="scientific">Rhizophora mucronata</name>
    <name type="common">Asiatic mangrove</name>
    <dbReference type="NCBI Taxonomy" id="61149"/>
    <lineage>
        <taxon>Eukaryota</taxon>
        <taxon>Viridiplantae</taxon>
        <taxon>Streptophyta</taxon>
        <taxon>Embryophyta</taxon>
        <taxon>Tracheophyta</taxon>
        <taxon>Spermatophyta</taxon>
        <taxon>Magnoliopsida</taxon>
        <taxon>eudicotyledons</taxon>
        <taxon>Gunneridae</taxon>
        <taxon>Pentapetalae</taxon>
        <taxon>rosids</taxon>
        <taxon>fabids</taxon>
        <taxon>Malpighiales</taxon>
        <taxon>Rhizophoraceae</taxon>
        <taxon>Rhizophora</taxon>
    </lineage>
</organism>
<accession>A0A2P2PS23</accession>
<dbReference type="AlphaFoldDB" id="A0A2P2PS23"/>
<name>A0A2P2PS23_RHIMU</name>
<evidence type="ECO:0000313" key="1">
    <source>
        <dbReference type="EMBL" id="MBX57538.1"/>
    </source>
</evidence>
<reference evidence="1" key="1">
    <citation type="submission" date="2018-02" db="EMBL/GenBank/DDBJ databases">
        <title>Rhizophora mucronata_Transcriptome.</title>
        <authorList>
            <person name="Meera S.P."/>
            <person name="Sreeshan A."/>
            <person name="Augustine A."/>
        </authorList>
    </citation>
    <scope>NUCLEOTIDE SEQUENCE</scope>
    <source>
        <tissue evidence="1">Leaf</tissue>
    </source>
</reference>
<protein>
    <submittedName>
        <fullName evidence="1">Uncharacterized protein</fullName>
    </submittedName>
</protein>
<dbReference type="EMBL" id="GGEC01077054">
    <property type="protein sequence ID" value="MBX57538.1"/>
    <property type="molecule type" value="Transcribed_RNA"/>
</dbReference>
<sequence length="25" mass="2967">MATRIFTVHFVFFNIFIEDAFLACL</sequence>